<accession>A0AA36MYE3</accession>
<name>A0AA36MYE3_9DINO</name>
<keyword evidence="4 9" id="KW-0812">Transmembrane</keyword>
<evidence type="ECO:0000256" key="6">
    <source>
        <dbReference type="ARBA" id="ARBA00022837"/>
    </source>
</evidence>
<feature type="transmembrane region" description="Helical" evidence="9">
    <location>
        <begin position="800"/>
        <end position="819"/>
    </location>
</feature>
<evidence type="ECO:0000313" key="12">
    <source>
        <dbReference type="Proteomes" id="UP001178507"/>
    </source>
</evidence>
<reference evidence="11" key="1">
    <citation type="submission" date="2023-08" db="EMBL/GenBank/DDBJ databases">
        <authorList>
            <person name="Chen Y."/>
            <person name="Shah S."/>
            <person name="Dougan E. K."/>
            <person name="Thang M."/>
            <person name="Chan C."/>
        </authorList>
    </citation>
    <scope>NUCLEOTIDE SEQUENCE</scope>
</reference>
<comment type="similarity">
    <text evidence="9">Belongs to the glycosyltransferase 22 family.</text>
</comment>
<proteinExistence type="inferred from homology"/>
<comment type="caution">
    <text evidence="11">The sequence shown here is derived from an EMBL/GenBank/DDBJ whole genome shotgun (WGS) entry which is preliminary data.</text>
</comment>
<feature type="transmembrane region" description="Helical" evidence="9">
    <location>
        <begin position="749"/>
        <end position="769"/>
    </location>
</feature>
<feature type="transmembrane region" description="Helical" evidence="9">
    <location>
        <begin position="666"/>
        <end position="684"/>
    </location>
</feature>
<dbReference type="GO" id="GO:0005509">
    <property type="term" value="F:calcium ion binding"/>
    <property type="evidence" value="ECO:0007669"/>
    <property type="project" value="InterPro"/>
</dbReference>
<feature type="transmembrane region" description="Helical" evidence="9">
    <location>
        <begin position="213"/>
        <end position="239"/>
    </location>
</feature>
<dbReference type="InterPro" id="IPR011992">
    <property type="entry name" value="EF-hand-dom_pair"/>
</dbReference>
<protein>
    <recommendedName>
        <fullName evidence="9">Mannosyltransferase</fullName>
        <ecNumber evidence="9">2.4.1.-</ecNumber>
    </recommendedName>
</protein>
<keyword evidence="12" id="KW-1185">Reference proteome</keyword>
<dbReference type="GO" id="GO:0006506">
    <property type="term" value="P:GPI anchor biosynthetic process"/>
    <property type="evidence" value="ECO:0007669"/>
    <property type="project" value="TreeGrafter"/>
</dbReference>
<dbReference type="SUPFAM" id="SSF81324">
    <property type="entry name" value="Voltage-gated potassium channels"/>
    <property type="match status" value="1"/>
</dbReference>
<dbReference type="Gene3D" id="1.10.238.10">
    <property type="entry name" value="EF-hand"/>
    <property type="match status" value="1"/>
</dbReference>
<evidence type="ECO:0000256" key="9">
    <source>
        <dbReference type="RuleBase" id="RU363075"/>
    </source>
</evidence>
<dbReference type="InterPro" id="IPR005821">
    <property type="entry name" value="Ion_trans_dom"/>
</dbReference>
<evidence type="ECO:0000313" key="11">
    <source>
        <dbReference type="EMBL" id="CAJ1384316.1"/>
    </source>
</evidence>
<dbReference type="Proteomes" id="UP001178507">
    <property type="component" value="Unassembled WGS sequence"/>
</dbReference>
<dbReference type="EC" id="2.4.1.-" evidence="9"/>
<evidence type="ECO:0000256" key="2">
    <source>
        <dbReference type="ARBA" id="ARBA00022676"/>
    </source>
</evidence>
<evidence type="ECO:0000256" key="1">
    <source>
        <dbReference type="ARBA" id="ARBA00004477"/>
    </source>
</evidence>
<dbReference type="EMBL" id="CAUJNA010001112">
    <property type="protein sequence ID" value="CAJ1384316.1"/>
    <property type="molecule type" value="Genomic_DNA"/>
</dbReference>
<dbReference type="Pfam" id="PF00520">
    <property type="entry name" value="Ion_trans"/>
    <property type="match status" value="1"/>
</dbReference>
<evidence type="ECO:0000256" key="7">
    <source>
        <dbReference type="ARBA" id="ARBA00022989"/>
    </source>
</evidence>
<keyword evidence="6" id="KW-0106">Calcium</keyword>
<dbReference type="PANTHER" id="PTHR22760:SF4">
    <property type="entry name" value="GPI MANNOSYLTRANSFERASE 3"/>
    <property type="match status" value="1"/>
</dbReference>
<evidence type="ECO:0000256" key="5">
    <source>
        <dbReference type="ARBA" id="ARBA00022824"/>
    </source>
</evidence>
<dbReference type="PROSITE" id="PS00018">
    <property type="entry name" value="EF_HAND_1"/>
    <property type="match status" value="1"/>
</dbReference>
<dbReference type="GO" id="GO:0005216">
    <property type="term" value="F:monoatomic ion channel activity"/>
    <property type="evidence" value="ECO:0007669"/>
    <property type="project" value="InterPro"/>
</dbReference>
<dbReference type="AlphaFoldDB" id="A0AA36MYE3"/>
<evidence type="ECO:0000256" key="4">
    <source>
        <dbReference type="ARBA" id="ARBA00022692"/>
    </source>
</evidence>
<dbReference type="InterPro" id="IPR027359">
    <property type="entry name" value="Volt_channel_dom_sf"/>
</dbReference>
<dbReference type="SMART" id="SM00054">
    <property type="entry name" value="EFh"/>
    <property type="match status" value="2"/>
</dbReference>
<dbReference type="Gene3D" id="1.20.120.350">
    <property type="entry name" value="Voltage-gated potassium channels. Chain C"/>
    <property type="match status" value="1"/>
</dbReference>
<keyword evidence="2 9" id="KW-0328">Glycosyltransferase</keyword>
<dbReference type="PANTHER" id="PTHR22760">
    <property type="entry name" value="GLYCOSYLTRANSFERASE"/>
    <property type="match status" value="1"/>
</dbReference>
<dbReference type="PROSITE" id="PS50222">
    <property type="entry name" value="EF_HAND_2"/>
    <property type="match status" value="1"/>
</dbReference>
<dbReference type="Pfam" id="PF03901">
    <property type="entry name" value="Glyco_transf_22"/>
    <property type="match status" value="1"/>
</dbReference>
<evidence type="ECO:0000256" key="8">
    <source>
        <dbReference type="ARBA" id="ARBA00023136"/>
    </source>
</evidence>
<feature type="domain" description="EF-hand" evidence="10">
    <location>
        <begin position="263"/>
        <end position="298"/>
    </location>
</feature>
<keyword evidence="7 9" id="KW-1133">Transmembrane helix</keyword>
<dbReference type="GO" id="GO:0005789">
    <property type="term" value="C:endoplasmic reticulum membrane"/>
    <property type="evidence" value="ECO:0007669"/>
    <property type="project" value="UniProtKB-SubCell"/>
</dbReference>
<keyword evidence="3" id="KW-0808">Transferase</keyword>
<keyword evidence="5 9" id="KW-0256">Endoplasmic reticulum</keyword>
<dbReference type="InterPro" id="IPR018247">
    <property type="entry name" value="EF_Hand_1_Ca_BS"/>
</dbReference>
<evidence type="ECO:0000256" key="3">
    <source>
        <dbReference type="ARBA" id="ARBA00022679"/>
    </source>
</evidence>
<dbReference type="CDD" id="cd00051">
    <property type="entry name" value="EFh"/>
    <property type="match status" value="1"/>
</dbReference>
<evidence type="ECO:0000259" key="10">
    <source>
        <dbReference type="PROSITE" id="PS50222"/>
    </source>
</evidence>
<comment type="subcellular location">
    <subcellularLocation>
        <location evidence="1 9">Endoplasmic reticulum membrane</location>
        <topology evidence="1 9">Multi-pass membrane protein</topology>
    </subcellularLocation>
</comment>
<dbReference type="InterPro" id="IPR005599">
    <property type="entry name" value="GPI_mannosylTrfase"/>
</dbReference>
<dbReference type="SUPFAM" id="SSF47473">
    <property type="entry name" value="EF-hand"/>
    <property type="match status" value="1"/>
</dbReference>
<keyword evidence="8 9" id="KW-0472">Membrane</keyword>
<feature type="transmembrane region" description="Helical" evidence="9">
    <location>
        <begin position="720"/>
        <end position="743"/>
    </location>
</feature>
<dbReference type="Gene3D" id="1.10.287.70">
    <property type="match status" value="1"/>
</dbReference>
<dbReference type="GO" id="GO:0000026">
    <property type="term" value="F:alpha-1,2-mannosyltransferase activity"/>
    <property type="evidence" value="ECO:0007669"/>
    <property type="project" value="TreeGrafter"/>
</dbReference>
<sequence>MRLLQTLGDRLGKALAGEISQDQFERRPTELVGLELFFLSVYALEQVFRIGVLGKEWLISKDGVAWTNLCDFAIVAFGVFDAVVAAEINENEGRDSRGSLLLRMLRLTRVVKSVRLLRVIGLFRQLRSLMDSFYASIAALSWSLIMLLICQLIAALILCQSVIPYLLESKDHDLKVWTYERYGTFSRSMYTFFEITFSGGWPSNVRPLLDVSYWYAVPCLTYVILVVFAALRLITALFVRSTLQVLAKDAGQAVLERLQQTAELQEKLVELFCDGDMDGDRALNLDEWRSLLSHKEILQYMSVLEVDVHDAETLFHLLDDGDGVLTFSEFCEGIPKIRGPARSLDIIALQHNLEEVRADCQDILLQMEALTESHSERESSHARHLKVFGPNVGQAQRGILLDLRAKASAMQSLEMEPGEPESGEVNRENWRAPFPTGSLLRCKKLGLCDTGSSGPTALQIPPAGESNGIGDMWCFLVFRLVNALLLRTSFNPDECLTVKYWQGPEVAHAWLFQEGHLTWEWEPCMAVRGVLHPGLFWALLALLPKSPWLVAYGPRLLQGALASLADGALWRAARALGGDGLARAVLAVQLGGWFQLYALPRTFSSSLEAVLAALSLEQLLAAPPRSAPRAALALGALQVALRPTAAGFWLAWAVAEMAKRRSRKQLQELILVGVSISGTVLAVSTLLDSLYYGGFCLVPWNFLRFNVLQDGSALYGSHPWYWYAEGLAVTLGTFLPFTCLGVVQALRRPLLWAPLLATGASLAVLSCASHKETYRFLLPHFPLFSLLTGLGLHAMRAGRWTLGLVFAPQAVAALFFCLVHQRGGEAVMGHLRQHPAESVFFLTACHATPFHSFVHGTKNMGFLDCSPGQGSPRDRFFQQPMAVLPELFPDALGSPAASEASKAEAPAPAEGRAMQCLEHRYQVKPQPLPEILVLWGGLLLKESAMSEWLEVNGYQLERFLADGIWSEGPYGLEMWPSFSIFRRKL</sequence>
<gene>
    <name evidence="11" type="ORF">EVOR1521_LOCUS11206</name>
</gene>
<organism evidence="11 12">
    <name type="scientific">Effrenium voratum</name>
    <dbReference type="NCBI Taxonomy" id="2562239"/>
    <lineage>
        <taxon>Eukaryota</taxon>
        <taxon>Sar</taxon>
        <taxon>Alveolata</taxon>
        <taxon>Dinophyceae</taxon>
        <taxon>Suessiales</taxon>
        <taxon>Symbiodiniaceae</taxon>
        <taxon>Effrenium</taxon>
    </lineage>
</organism>
<feature type="transmembrane region" description="Helical" evidence="9">
    <location>
        <begin position="133"/>
        <end position="163"/>
    </location>
</feature>
<dbReference type="InterPro" id="IPR002048">
    <property type="entry name" value="EF_hand_dom"/>
</dbReference>